<evidence type="ECO:0008006" key="4">
    <source>
        <dbReference type="Google" id="ProtNLM"/>
    </source>
</evidence>
<proteinExistence type="predicted"/>
<accession>A0A1H8W9R3</accession>
<evidence type="ECO:0000313" key="2">
    <source>
        <dbReference type="EMBL" id="SEP24137.1"/>
    </source>
</evidence>
<dbReference type="EMBL" id="FODV01000025">
    <property type="protein sequence ID" value="SEP24137.1"/>
    <property type="molecule type" value="Genomic_DNA"/>
</dbReference>
<feature type="compositionally biased region" description="Low complexity" evidence="1">
    <location>
        <begin position="209"/>
        <end position="219"/>
    </location>
</feature>
<keyword evidence="3" id="KW-1185">Reference proteome</keyword>
<protein>
    <recommendedName>
        <fullName evidence="4">Lipoprotein</fullName>
    </recommendedName>
</protein>
<feature type="compositionally biased region" description="Low complexity" evidence="1">
    <location>
        <begin position="21"/>
        <end position="40"/>
    </location>
</feature>
<evidence type="ECO:0000256" key="1">
    <source>
        <dbReference type="SAM" id="MobiDB-lite"/>
    </source>
</evidence>
<dbReference type="OrthoDB" id="242771at2157"/>
<organism evidence="2 3">
    <name type="scientific">Halogranum amylolyticum</name>
    <dbReference type="NCBI Taxonomy" id="660520"/>
    <lineage>
        <taxon>Archaea</taxon>
        <taxon>Methanobacteriati</taxon>
        <taxon>Methanobacteriota</taxon>
        <taxon>Stenosarchaea group</taxon>
        <taxon>Halobacteria</taxon>
        <taxon>Halobacteriales</taxon>
        <taxon>Haloferacaceae</taxon>
    </lineage>
</organism>
<evidence type="ECO:0000313" key="3">
    <source>
        <dbReference type="Proteomes" id="UP000199126"/>
    </source>
</evidence>
<gene>
    <name evidence="2" type="ORF">SAMN04487948_12563</name>
</gene>
<name>A0A1H8W9R3_9EURY</name>
<sequence>MGPLTRRRALHGATALLAGLAGCSGSSSSSRSSSPTAAESGGSGDTDPESYTLRGPTDDPLVRTGDASTDTPTDRLEERRWHHEFVTSADAAESLRFADVDGVDGARAFLAETSFETETVYVERRTVGECWELDLCYVRWGPKRVETDYGRRLRAADVACSADEQVAVATFVRIPARLDPEEIRQYGSGTSSDGCRLPPQRRDDGETGAGVETTGAEAN</sequence>
<feature type="region of interest" description="Disordered" evidence="1">
    <location>
        <begin position="182"/>
        <end position="219"/>
    </location>
</feature>
<reference evidence="3" key="1">
    <citation type="submission" date="2016-10" db="EMBL/GenBank/DDBJ databases">
        <authorList>
            <person name="Varghese N."/>
            <person name="Submissions S."/>
        </authorList>
    </citation>
    <scope>NUCLEOTIDE SEQUENCE [LARGE SCALE GENOMIC DNA]</scope>
    <source>
        <strain evidence="3">CGMCC 1.10121</strain>
    </source>
</reference>
<dbReference type="RefSeq" id="WP_089827687.1">
    <property type="nucleotide sequence ID" value="NZ_FODV01000025.1"/>
</dbReference>
<feature type="region of interest" description="Disordered" evidence="1">
    <location>
        <begin position="21"/>
        <end position="77"/>
    </location>
</feature>
<dbReference type="Proteomes" id="UP000199126">
    <property type="component" value="Unassembled WGS sequence"/>
</dbReference>
<dbReference type="PROSITE" id="PS51257">
    <property type="entry name" value="PROKAR_LIPOPROTEIN"/>
    <property type="match status" value="1"/>
</dbReference>
<dbReference type="AlphaFoldDB" id="A0A1H8W9R3"/>